<dbReference type="Gene3D" id="3.40.50.300">
    <property type="entry name" value="P-loop containing nucleotide triphosphate hydrolases"/>
    <property type="match status" value="1"/>
</dbReference>
<dbReference type="InterPro" id="IPR056653">
    <property type="entry name" value="DUF7751"/>
</dbReference>
<keyword evidence="3" id="KW-0804">Transcription</keyword>
<feature type="region of interest" description="Disordered" evidence="9">
    <location>
        <begin position="1"/>
        <end position="72"/>
    </location>
</feature>
<keyword evidence="3" id="KW-0806">Transcription termination</keyword>
<evidence type="ECO:0000256" key="1">
    <source>
        <dbReference type="ARBA" id="ARBA00004572"/>
    </source>
</evidence>
<dbReference type="InterPro" id="IPR003593">
    <property type="entry name" value="AAA+_ATPase"/>
</dbReference>
<evidence type="ECO:0000313" key="11">
    <source>
        <dbReference type="EMBL" id="CAD5316057.1"/>
    </source>
</evidence>
<feature type="region of interest" description="Disordered" evidence="9">
    <location>
        <begin position="430"/>
        <end position="452"/>
    </location>
</feature>
<sequence>MVSQGRSESISGENNTTLPDGSSGKRTPPSSPSGDKSPSSKRSKLGDGSGASTDSSEAPTSEDAKIAEGLTPTLPDSSFSGWTYRHCTFKTPWCKLLSQSAKQQNLCLYESSCTFGSCLTSDFTLHDRNLGAFLCKITRIQRNGNVVAVLDITGTGGPLRINKAFVIKNVSHELHSGDELVFGLNRSYAFVSFSFLSIQIYQQMSKVTVISGGEQVPAGKFLQLEREARDPSRVSMLASLEISRENPATSGVQEGVEGYFPVNNQSNKAADSGVVISHNQDSKMEILDEENEVTRNRRAQQAAKFREYIRAGIVDGKRLEFSFENFPYYLSEHTKYVLLAVSDMHLNKMNIGYAPYASDLTILNPRILLSGPAGSEIYQEILAKALANSFNAKLLIFDSNPILGVMTAKEFESLMNGPALIDRGKSLDLSSGQGDSSIPSPATSPRSFGTPVNHNLKKGDRVRFFGDELCPGLPTSRGPPYGFIGKVLLVFDENPSAKVGVRFENPVPDGVDLGQLCEMGHGFFCSATDLQFESSASDDLNELLVTKLFEVAHDQSRTCPVIIFLKDAEKYFVGNSHFCSAFKSKLEVISDNLIVICSQTHSDNPKEKGIGRLTDLFVNKVTIYMPQGEELLKSWKYHLDRDAETLKMKANYNHLRMVLGRCGIECEGIETLCMKDLTLRRDSAEKIIGWALSHHIKSNPGADPDVRVILSLESLKCGIELLEIESKKSLNDIVTENTFEISDIIPPSEIGVTFDDIGALENVKDTLKELVMLPFQWPELFCKGQLTKPCNGILLFGPSGTGKTMLAKAVATEAGANLINMSMSRWFSEGEKYVKAVFSLASKISPSIIFLDEVESMLHRYRLKTKNEFIINWDGLRTNEKERVLVLAATNRPFDLDEAVIRRLPHRLMVGLPDARSRSKILKVILSKEDLSPDFDIDEVASMTNGYSGNDLKNLCVTAARRRIIEIVEKEKSERDAAVAEGRVPPAGSGGSDLRVLKMEDFRNALELVSMSISSKSVNMTALRQWNEDYGEGGSRRNESFSQKLVQLQKWRHLRVSVNLFQNGSAFSNTFSSSAIAADVSSRDGRKGHNFTVSYLVDSLGLATKVAESISMKVSFDNKGNPDSVLSLLRSHGFTDSQISNIIRTFPRLLILDAEKSLAPKLQFLQSIGASSSELTETVSAVPKILGKRKGKSLSRYYDFVKVIIEADKSSKLEKLCHSLPEGSKQENKIRNLLVLREMGVPQRLLFSLLISDAGDVCGKEKFKESLKKAVEIGFDPTTATFVKALNVLYGLSDKGIENKFNACKRLGLAVDDVWAMFKKWPNILTKSEKKIENSVETFLGLGFSREEFLMMVKRFPQCIGYSTELMKTKTEFLVTEMNWPLKAVASIPQVLGYSLEKRTVPRCNVIKVLISKGLLESELPPISSVLTSTSEVFLYMYVRKHDDKQLVAELMAIFTGDRVSLTDQKTRLEQ</sequence>
<dbReference type="InterPro" id="IPR003960">
    <property type="entry name" value="ATPase_AAA_CS"/>
</dbReference>
<evidence type="ECO:0000313" key="12">
    <source>
        <dbReference type="Proteomes" id="UP000516314"/>
    </source>
</evidence>
<feature type="compositionally biased region" description="Polar residues" evidence="9">
    <location>
        <begin position="50"/>
        <end position="59"/>
    </location>
</feature>
<dbReference type="InterPro" id="IPR051701">
    <property type="entry name" value="Mito_OM_Translocase_MSP1"/>
</dbReference>
<dbReference type="InterPro" id="IPR003959">
    <property type="entry name" value="ATPase_AAA_core"/>
</dbReference>
<dbReference type="InterPro" id="IPR038538">
    <property type="entry name" value="MTERF_sf"/>
</dbReference>
<feature type="compositionally biased region" description="Polar residues" evidence="9">
    <location>
        <begin position="1"/>
        <end position="20"/>
    </location>
</feature>
<dbReference type="SMART" id="SM00733">
    <property type="entry name" value="Mterf"/>
    <property type="match status" value="6"/>
</dbReference>
<keyword evidence="8" id="KW-0496">Mitochondrion</keyword>
<proteinExistence type="inferred from homology"/>
<keyword evidence="5" id="KW-0472">Membrane</keyword>
<dbReference type="GO" id="GO:0016887">
    <property type="term" value="F:ATP hydrolysis activity"/>
    <property type="evidence" value="ECO:0007669"/>
    <property type="project" value="InterPro"/>
</dbReference>
<dbReference type="GO" id="GO:0005741">
    <property type="term" value="C:mitochondrial outer membrane"/>
    <property type="evidence" value="ECO:0007669"/>
    <property type="project" value="UniProtKB-SubCell"/>
</dbReference>
<dbReference type="Proteomes" id="UP000516314">
    <property type="component" value="Chromosome 1"/>
</dbReference>
<dbReference type="SUPFAM" id="SSF49879">
    <property type="entry name" value="SMAD/FHA domain"/>
    <property type="match status" value="1"/>
</dbReference>
<evidence type="ECO:0000256" key="7">
    <source>
        <dbReference type="ARBA" id="ARBA00022946"/>
    </source>
</evidence>
<evidence type="ECO:0000256" key="2">
    <source>
        <dbReference type="ARBA" id="ARBA00007692"/>
    </source>
</evidence>
<protein>
    <submittedName>
        <fullName evidence="11">(thale cress) hypothetical protein</fullName>
    </submittedName>
</protein>
<dbReference type="Pfam" id="PF24933">
    <property type="entry name" value="DUF7751"/>
    <property type="match status" value="1"/>
</dbReference>
<dbReference type="Pfam" id="PF17862">
    <property type="entry name" value="AAA_lid_3"/>
    <property type="match status" value="1"/>
</dbReference>
<dbReference type="Pfam" id="PF02536">
    <property type="entry name" value="mTERF"/>
    <property type="match status" value="1"/>
</dbReference>
<organism evidence="11 12">
    <name type="scientific">Arabidopsis thaliana</name>
    <name type="common">Mouse-ear cress</name>
    <dbReference type="NCBI Taxonomy" id="3702"/>
    <lineage>
        <taxon>Eukaryota</taxon>
        <taxon>Viridiplantae</taxon>
        <taxon>Streptophyta</taxon>
        <taxon>Embryophyta</taxon>
        <taxon>Tracheophyta</taxon>
        <taxon>Spermatophyta</taxon>
        <taxon>Magnoliopsida</taxon>
        <taxon>eudicotyledons</taxon>
        <taxon>Gunneridae</taxon>
        <taxon>Pentapetalae</taxon>
        <taxon>rosids</taxon>
        <taxon>malvids</taxon>
        <taxon>Brassicales</taxon>
        <taxon>Brassicaceae</taxon>
        <taxon>Camelineae</taxon>
        <taxon>Arabidopsis</taxon>
    </lineage>
</organism>
<dbReference type="Pfam" id="PF00004">
    <property type="entry name" value="AAA"/>
    <property type="match status" value="1"/>
</dbReference>
<dbReference type="FunFam" id="1.25.70.10:FF:000043">
    <property type="entry name" value="At1g61990/F8K4_18"/>
    <property type="match status" value="1"/>
</dbReference>
<dbReference type="GO" id="GO:0005524">
    <property type="term" value="F:ATP binding"/>
    <property type="evidence" value="ECO:0007669"/>
    <property type="project" value="UniProtKB-KW"/>
</dbReference>
<dbReference type="GO" id="GO:0003676">
    <property type="term" value="F:nucleic acid binding"/>
    <property type="evidence" value="ECO:0007669"/>
    <property type="project" value="InterPro"/>
</dbReference>
<evidence type="ECO:0000256" key="8">
    <source>
        <dbReference type="ARBA" id="ARBA00023128"/>
    </source>
</evidence>
<dbReference type="PROSITE" id="PS00674">
    <property type="entry name" value="AAA"/>
    <property type="match status" value="1"/>
</dbReference>
<keyword evidence="6" id="KW-0067">ATP-binding</keyword>
<dbReference type="InterPro" id="IPR041569">
    <property type="entry name" value="AAA_lid_3"/>
</dbReference>
<keyword evidence="7" id="KW-0809">Transit peptide</keyword>
<evidence type="ECO:0000256" key="4">
    <source>
        <dbReference type="ARBA" id="ARBA00022741"/>
    </source>
</evidence>
<keyword evidence="4" id="KW-0547">Nucleotide-binding</keyword>
<gene>
    <name evidence="11" type="ORF">AT9943_LOCUS4395</name>
</gene>
<dbReference type="SMART" id="SM00382">
    <property type="entry name" value="AAA"/>
    <property type="match status" value="1"/>
</dbReference>
<dbReference type="FunFam" id="1.25.70.10:FF:000039">
    <property type="entry name" value="F8K4.20 protein"/>
    <property type="match status" value="1"/>
</dbReference>
<dbReference type="Gene3D" id="1.25.70.10">
    <property type="entry name" value="Transcription termination factor 3, mitochondrial"/>
    <property type="match status" value="2"/>
</dbReference>
<dbReference type="PANTHER" id="PTHR45644:SF39">
    <property type="entry name" value="AAA-TYPE ATPASE FAMILY PROTEIN-RELATED"/>
    <property type="match status" value="1"/>
</dbReference>
<feature type="domain" description="AAA+ ATPase" evidence="10">
    <location>
        <begin position="789"/>
        <end position="914"/>
    </location>
</feature>
<evidence type="ECO:0000256" key="5">
    <source>
        <dbReference type="ARBA" id="ARBA00022787"/>
    </source>
</evidence>
<dbReference type="Gene3D" id="1.10.8.60">
    <property type="match status" value="1"/>
</dbReference>
<evidence type="ECO:0000259" key="10">
    <source>
        <dbReference type="SMART" id="SM00382"/>
    </source>
</evidence>
<comment type="similarity">
    <text evidence="2">Belongs to the mTERF family.</text>
</comment>
<dbReference type="PANTHER" id="PTHR45644">
    <property type="entry name" value="AAA ATPASE, PUTATIVE (AFU_ORTHOLOGUE AFUA_2G12920)-RELATED-RELATED"/>
    <property type="match status" value="1"/>
</dbReference>
<keyword evidence="3" id="KW-0805">Transcription regulation</keyword>
<feature type="compositionally biased region" description="Polar residues" evidence="9">
    <location>
        <begin position="438"/>
        <end position="452"/>
    </location>
</feature>
<reference evidence="11 12" key="1">
    <citation type="submission" date="2020-09" db="EMBL/GenBank/DDBJ databases">
        <authorList>
            <person name="Ashkenazy H."/>
        </authorList>
    </citation>
    <scope>NUCLEOTIDE SEQUENCE [LARGE SCALE GENOMIC DNA]</scope>
    <source>
        <strain evidence="12">cv. Cdm-0</strain>
    </source>
</reference>
<evidence type="ECO:0000256" key="9">
    <source>
        <dbReference type="SAM" id="MobiDB-lite"/>
    </source>
</evidence>
<dbReference type="GO" id="GO:0006353">
    <property type="term" value="P:DNA-templated transcription termination"/>
    <property type="evidence" value="ECO:0007669"/>
    <property type="project" value="UniProtKB-KW"/>
</dbReference>
<dbReference type="InterPro" id="IPR003690">
    <property type="entry name" value="MTERF"/>
</dbReference>
<dbReference type="EMBL" id="LR881466">
    <property type="protein sequence ID" value="CAD5316057.1"/>
    <property type="molecule type" value="Genomic_DNA"/>
</dbReference>
<accession>A0A7G2DZD1</accession>
<comment type="subcellular location">
    <subcellularLocation>
        <location evidence="1">Mitochondrion outer membrane</location>
        <topology evidence="1">Single-pass membrane protein</topology>
    </subcellularLocation>
</comment>
<dbReference type="SUPFAM" id="SSF52540">
    <property type="entry name" value="P-loop containing nucleoside triphosphate hydrolases"/>
    <property type="match status" value="1"/>
</dbReference>
<dbReference type="InterPro" id="IPR027417">
    <property type="entry name" value="P-loop_NTPase"/>
</dbReference>
<keyword evidence="5" id="KW-1000">Mitochondrion outer membrane</keyword>
<name>A0A7G2DZD1_ARATH</name>
<dbReference type="InterPro" id="IPR008984">
    <property type="entry name" value="SMAD_FHA_dom_sf"/>
</dbReference>
<evidence type="ECO:0000256" key="6">
    <source>
        <dbReference type="ARBA" id="ARBA00022840"/>
    </source>
</evidence>
<evidence type="ECO:0000256" key="3">
    <source>
        <dbReference type="ARBA" id="ARBA00022472"/>
    </source>
</evidence>